<dbReference type="GO" id="GO:0016020">
    <property type="term" value="C:membrane"/>
    <property type="evidence" value="ECO:0007669"/>
    <property type="project" value="UniProtKB-SubCell"/>
</dbReference>
<reference evidence="8 9" key="1">
    <citation type="journal article" date="2024" name="Front Chem Biol">
        <title>Unveiling the potential of Daldinia eschscholtzii MFLUCC 19-0629 through bioactivity and bioinformatics studies for enhanced sustainable agriculture production.</title>
        <authorList>
            <person name="Brooks S."/>
            <person name="Weaver J.A."/>
            <person name="Klomchit A."/>
            <person name="Alharthi S.A."/>
            <person name="Onlamun T."/>
            <person name="Nurani R."/>
            <person name="Vong T.K."/>
            <person name="Alberti F."/>
            <person name="Greco C."/>
        </authorList>
    </citation>
    <scope>NUCLEOTIDE SEQUENCE [LARGE SCALE GENOMIC DNA]</scope>
    <source>
        <strain evidence="8">MFLUCC 19-0629</strain>
    </source>
</reference>
<dbReference type="PROSITE" id="PS00217">
    <property type="entry name" value="SUGAR_TRANSPORT_2"/>
    <property type="match status" value="1"/>
</dbReference>
<feature type="transmembrane region" description="Helical" evidence="6">
    <location>
        <begin position="29"/>
        <end position="50"/>
    </location>
</feature>
<comment type="subcellular location">
    <subcellularLocation>
        <location evidence="1">Membrane</location>
        <topology evidence="1">Multi-pass membrane protein</topology>
    </subcellularLocation>
</comment>
<dbReference type="InterPro" id="IPR005828">
    <property type="entry name" value="MFS_sugar_transport-like"/>
</dbReference>
<dbReference type="InterPro" id="IPR020846">
    <property type="entry name" value="MFS_dom"/>
</dbReference>
<evidence type="ECO:0000259" key="7">
    <source>
        <dbReference type="PROSITE" id="PS50850"/>
    </source>
</evidence>
<sequence>MTVQDLDDPERTVQSVIDYPGLDRFQWKVWWVAASGFFTASYSIFAVNVISPSLSYVYPGCTTGVSTNSLLINLTTLAGTMIGMLLFGCLADRYGRKAVYGLELSIVVVATVGMTTASSGHMNSMNVYGWVGFWRTMLGIGLGAEYPLSAIIASEWSSTKSRGKMMAAVFLMQSVGQLSAYAFGLAILKGLSDYHGLSPVETRHEVASPTIDIVWRTTMGVGAFPALVALILRRIIPETPQYLVAKGELAGAADQIGLAVPRRSIDTPFSDFGNQRASWWSSVVKYIREVREHLAEKGRWRALLGVMITWYLLDLAYYGLGLDNPKTISTIWLSKPPPNSNVSTSPEELVCSNAAWRADPAQPNITIYEMLRQDSIRNIVTISSGALPGSIIILLAIDYIPRTTWMGWMFVTLAGLFAVNGGTFFVTFETDKHALTVTLYVLAQVIFNLGPNTITFMLPAELFATKYRGTFYGLAAASGKLGAITILLITNLAVYGGETYNHKFAAMLLGFCPAMLLGAFITWVWIPDVQYPRGYDSKPERDDNASDDGRNMENHTFRQKLKLANRPLLDIAQNPGDGQILGMRQNISRLFRATQTRITDKARRRLSMTVTDPRMNSIDQHNIFYQVVDVGQEEVDISDGSGMRRGHYE</sequence>
<dbReference type="PANTHER" id="PTHR23511">
    <property type="entry name" value="SYNAPTIC VESICLE GLYCOPROTEIN 2"/>
    <property type="match status" value="1"/>
</dbReference>
<evidence type="ECO:0000256" key="2">
    <source>
        <dbReference type="ARBA" id="ARBA00022448"/>
    </source>
</evidence>
<dbReference type="SUPFAM" id="SSF103473">
    <property type="entry name" value="MFS general substrate transporter"/>
    <property type="match status" value="1"/>
</dbReference>
<keyword evidence="4 6" id="KW-1133">Transmembrane helix</keyword>
<dbReference type="EMBL" id="JBANMG010000003">
    <property type="protein sequence ID" value="KAK6954934.1"/>
    <property type="molecule type" value="Genomic_DNA"/>
</dbReference>
<evidence type="ECO:0000313" key="8">
    <source>
        <dbReference type="EMBL" id="KAK6954934.1"/>
    </source>
</evidence>
<evidence type="ECO:0000256" key="6">
    <source>
        <dbReference type="SAM" id="Phobius"/>
    </source>
</evidence>
<dbReference type="PANTHER" id="PTHR23511:SF34">
    <property type="entry name" value="SYNAPTIC VESICLE GLYCOPROTEIN 2"/>
    <property type="match status" value="1"/>
</dbReference>
<evidence type="ECO:0000256" key="3">
    <source>
        <dbReference type="ARBA" id="ARBA00022692"/>
    </source>
</evidence>
<feature type="transmembrane region" description="Helical" evidence="6">
    <location>
        <begin position="132"/>
        <end position="153"/>
    </location>
</feature>
<keyword evidence="2" id="KW-0813">Transport</keyword>
<keyword evidence="3 6" id="KW-0812">Transmembrane</keyword>
<evidence type="ECO:0000256" key="5">
    <source>
        <dbReference type="ARBA" id="ARBA00023136"/>
    </source>
</evidence>
<comment type="caution">
    <text evidence="8">The sequence shown here is derived from an EMBL/GenBank/DDBJ whole genome shotgun (WGS) entry which is preliminary data.</text>
</comment>
<dbReference type="PROSITE" id="PS50850">
    <property type="entry name" value="MFS"/>
    <property type="match status" value="1"/>
</dbReference>
<dbReference type="InterPro" id="IPR036259">
    <property type="entry name" value="MFS_trans_sf"/>
</dbReference>
<feature type="transmembrane region" description="Helical" evidence="6">
    <location>
        <begin position="379"/>
        <end position="400"/>
    </location>
</feature>
<dbReference type="InterPro" id="IPR005829">
    <property type="entry name" value="Sugar_transporter_CS"/>
</dbReference>
<dbReference type="Pfam" id="PF00083">
    <property type="entry name" value="Sugar_tr"/>
    <property type="match status" value="2"/>
</dbReference>
<evidence type="ECO:0000256" key="4">
    <source>
        <dbReference type="ARBA" id="ARBA00022989"/>
    </source>
</evidence>
<name>A0AAX6MR07_9PEZI</name>
<evidence type="ECO:0000256" key="1">
    <source>
        <dbReference type="ARBA" id="ARBA00004141"/>
    </source>
</evidence>
<proteinExistence type="predicted"/>
<feature type="transmembrane region" description="Helical" evidence="6">
    <location>
        <begin position="165"/>
        <end position="188"/>
    </location>
</feature>
<feature type="transmembrane region" description="Helical" evidence="6">
    <location>
        <begin position="434"/>
        <end position="458"/>
    </location>
</feature>
<feature type="transmembrane region" description="Helical" evidence="6">
    <location>
        <begin position="213"/>
        <end position="232"/>
    </location>
</feature>
<gene>
    <name evidence="8" type="ORF">Daesc_002563</name>
</gene>
<feature type="transmembrane region" description="Helical" evidence="6">
    <location>
        <begin position="504"/>
        <end position="526"/>
    </location>
</feature>
<dbReference type="AlphaFoldDB" id="A0AAX6MR07"/>
<keyword evidence="5 6" id="KW-0472">Membrane</keyword>
<feature type="transmembrane region" description="Helical" evidence="6">
    <location>
        <begin position="407"/>
        <end position="428"/>
    </location>
</feature>
<dbReference type="GO" id="GO:0022857">
    <property type="term" value="F:transmembrane transporter activity"/>
    <property type="evidence" value="ECO:0007669"/>
    <property type="project" value="InterPro"/>
</dbReference>
<feature type="transmembrane region" description="Helical" evidence="6">
    <location>
        <begin position="470"/>
        <end position="492"/>
    </location>
</feature>
<keyword evidence="9" id="KW-1185">Reference proteome</keyword>
<protein>
    <recommendedName>
        <fullName evidence="7">Major facilitator superfamily (MFS) profile domain-containing protein</fullName>
    </recommendedName>
</protein>
<dbReference type="Gene3D" id="1.20.1250.20">
    <property type="entry name" value="MFS general substrate transporter like domains"/>
    <property type="match status" value="1"/>
</dbReference>
<organism evidence="8 9">
    <name type="scientific">Daldinia eschscholtzii</name>
    <dbReference type="NCBI Taxonomy" id="292717"/>
    <lineage>
        <taxon>Eukaryota</taxon>
        <taxon>Fungi</taxon>
        <taxon>Dikarya</taxon>
        <taxon>Ascomycota</taxon>
        <taxon>Pezizomycotina</taxon>
        <taxon>Sordariomycetes</taxon>
        <taxon>Xylariomycetidae</taxon>
        <taxon>Xylariales</taxon>
        <taxon>Hypoxylaceae</taxon>
        <taxon>Daldinia</taxon>
    </lineage>
</organism>
<feature type="transmembrane region" description="Helical" evidence="6">
    <location>
        <begin position="70"/>
        <end position="91"/>
    </location>
</feature>
<feature type="transmembrane region" description="Helical" evidence="6">
    <location>
        <begin position="98"/>
        <end position="120"/>
    </location>
</feature>
<accession>A0AAX6MR07</accession>
<dbReference type="Proteomes" id="UP001369815">
    <property type="component" value="Unassembled WGS sequence"/>
</dbReference>
<feature type="domain" description="Major facilitator superfamily (MFS) profile" evidence="7">
    <location>
        <begin position="29"/>
        <end position="530"/>
    </location>
</feature>
<evidence type="ECO:0000313" key="9">
    <source>
        <dbReference type="Proteomes" id="UP001369815"/>
    </source>
</evidence>